<protein>
    <submittedName>
        <fullName evidence="3">Uncharacterized protein</fullName>
    </submittedName>
</protein>
<feature type="compositionally biased region" description="Basic and acidic residues" evidence="2">
    <location>
        <begin position="1"/>
        <end position="19"/>
    </location>
</feature>
<organism evidence="3 4">
    <name type="scientific">Multifurca ochricompacta</name>
    <dbReference type="NCBI Taxonomy" id="376703"/>
    <lineage>
        <taxon>Eukaryota</taxon>
        <taxon>Fungi</taxon>
        <taxon>Dikarya</taxon>
        <taxon>Basidiomycota</taxon>
        <taxon>Agaricomycotina</taxon>
        <taxon>Agaricomycetes</taxon>
        <taxon>Russulales</taxon>
        <taxon>Russulaceae</taxon>
        <taxon>Multifurca</taxon>
    </lineage>
</organism>
<proteinExistence type="predicted"/>
<comment type="caution">
    <text evidence="3">The sequence shown here is derived from an EMBL/GenBank/DDBJ whole genome shotgun (WGS) entry which is preliminary data.</text>
</comment>
<dbReference type="AlphaFoldDB" id="A0AAD4M5Z2"/>
<dbReference type="EMBL" id="WTXG01000011">
    <property type="protein sequence ID" value="KAI0302361.1"/>
    <property type="molecule type" value="Genomic_DNA"/>
</dbReference>
<evidence type="ECO:0000256" key="2">
    <source>
        <dbReference type="SAM" id="MobiDB-lite"/>
    </source>
</evidence>
<accession>A0AAD4M5Z2</accession>
<sequence length="249" mass="28794">MPDRLRLKRTPAEQAERDLRKARKASKRAAFGHRRAQDADLDSDTRTPKRSDIVDNIDSDFGFSNPGPSTSRYDFHATGLEEQFQEKLWDALGDDDRLDAVEARLNEYAHVPRRRRNAATYSEQLRQKAARAAAQAEAARILKAKEESLRRKREKRERRRYADARNAYERRWVEFLESKSADLRFSDVPWPVRGQADISRLTAEAISAFLFPQVEGRIIPRVREEERDVVREGANAVARAVTTLMEMKL</sequence>
<evidence type="ECO:0000313" key="3">
    <source>
        <dbReference type="EMBL" id="KAI0302361.1"/>
    </source>
</evidence>
<evidence type="ECO:0000313" key="4">
    <source>
        <dbReference type="Proteomes" id="UP001203297"/>
    </source>
</evidence>
<gene>
    <name evidence="3" type="ORF">B0F90DRAFT_1816567</name>
</gene>
<evidence type="ECO:0000256" key="1">
    <source>
        <dbReference type="SAM" id="Coils"/>
    </source>
</evidence>
<name>A0AAD4M5Z2_9AGAM</name>
<feature type="region of interest" description="Disordered" evidence="2">
    <location>
        <begin position="1"/>
        <end position="52"/>
    </location>
</feature>
<dbReference type="Proteomes" id="UP001203297">
    <property type="component" value="Unassembled WGS sequence"/>
</dbReference>
<keyword evidence="1" id="KW-0175">Coiled coil</keyword>
<feature type="compositionally biased region" description="Basic residues" evidence="2">
    <location>
        <begin position="20"/>
        <end position="34"/>
    </location>
</feature>
<reference evidence="3" key="1">
    <citation type="journal article" date="2022" name="New Phytol.">
        <title>Evolutionary transition to the ectomycorrhizal habit in the genomes of a hyperdiverse lineage of mushroom-forming fungi.</title>
        <authorList>
            <person name="Looney B."/>
            <person name="Miyauchi S."/>
            <person name="Morin E."/>
            <person name="Drula E."/>
            <person name="Courty P.E."/>
            <person name="Kohler A."/>
            <person name="Kuo A."/>
            <person name="LaButti K."/>
            <person name="Pangilinan J."/>
            <person name="Lipzen A."/>
            <person name="Riley R."/>
            <person name="Andreopoulos W."/>
            <person name="He G."/>
            <person name="Johnson J."/>
            <person name="Nolan M."/>
            <person name="Tritt A."/>
            <person name="Barry K.W."/>
            <person name="Grigoriev I.V."/>
            <person name="Nagy L.G."/>
            <person name="Hibbett D."/>
            <person name="Henrissat B."/>
            <person name="Matheny P.B."/>
            <person name="Labbe J."/>
            <person name="Martin F.M."/>
        </authorList>
    </citation>
    <scope>NUCLEOTIDE SEQUENCE</scope>
    <source>
        <strain evidence="3">BPL690</strain>
    </source>
</reference>
<keyword evidence="4" id="KW-1185">Reference proteome</keyword>
<feature type="compositionally biased region" description="Basic and acidic residues" evidence="2">
    <location>
        <begin position="35"/>
        <end position="52"/>
    </location>
</feature>
<feature type="coiled-coil region" evidence="1">
    <location>
        <begin position="122"/>
        <end position="171"/>
    </location>
</feature>